<dbReference type="EMBL" id="JBHTKK010000005">
    <property type="protein sequence ID" value="MFD1065640.1"/>
    <property type="molecule type" value="Genomic_DNA"/>
</dbReference>
<dbReference type="Proteomes" id="UP001597041">
    <property type="component" value="Unassembled WGS sequence"/>
</dbReference>
<dbReference type="InterPro" id="IPR023750">
    <property type="entry name" value="RbsD-like_sf"/>
</dbReference>
<dbReference type="PANTHER" id="PTHR37831">
    <property type="entry name" value="D-RIBOSE PYRANASE"/>
    <property type="match status" value="1"/>
</dbReference>
<evidence type="ECO:0000313" key="8">
    <source>
        <dbReference type="Proteomes" id="UP001597041"/>
    </source>
</evidence>
<evidence type="ECO:0000313" key="7">
    <source>
        <dbReference type="EMBL" id="MFD1065640.1"/>
    </source>
</evidence>
<name>A0ABW3NGZ4_9BACI</name>
<comment type="similarity">
    <text evidence="6">Belongs to the RbsD / FucU family. RbsD subfamily.</text>
</comment>
<dbReference type="HAMAP" id="MF_01661">
    <property type="entry name" value="D_rib_pyranase"/>
    <property type="match status" value="1"/>
</dbReference>
<dbReference type="SUPFAM" id="SSF102546">
    <property type="entry name" value="RbsD-like"/>
    <property type="match status" value="1"/>
</dbReference>
<keyword evidence="3 6" id="KW-0963">Cytoplasm</keyword>
<evidence type="ECO:0000256" key="4">
    <source>
        <dbReference type="ARBA" id="ARBA00023235"/>
    </source>
</evidence>
<dbReference type="Gene3D" id="3.40.1650.10">
    <property type="entry name" value="RbsD-like domain"/>
    <property type="match status" value="1"/>
</dbReference>
<comment type="subunit">
    <text evidence="6">Homodecamer.</text>
</comment>
<dbReference type="EC" id="5.4.99.62" evidence="2 6"/>
<feature type="binding site" evidence="6">
    <location>
        <begin position="120"/>
        <end position="122"/>
    </location>
    <ligand>
        <name>substrate</name>
    </ligand>
</feature>
<comment type="catalytic activity">
    <reaction evidence="1 6">
        <text>beta-D-ribopyranose = beta-D-ribofuranose</text>
        <dbReference type="Rhea" id="RHEA:25432"/>
        <dbReference type="ChEBI" id="CHEBI:27476"/>
        <dbReference type="ChEBI" id="CHEBI:47002"/>
        <dbReference type="EC" id="5.4.99.62"/>
    </reaction>
</comment>
<evidence type="ECO:0000256" key="2">
    <source>
        <dbReference type="ARBA" id="ARBA00012862"/>
    </source>
</evidence>
<evidence type="ECO:0000256" key="3">
    <source>
        <dbReference type="ARBA" id="ARBA00022490"/>
    </source>
</evidence>
<sequence>MKKTGILNREIASVLARLGHTDTVIIADCGLPIPEETPCIDLSITLGTPGFVTVLKEIAADMAIEEITFAKEIKTVNSTLHVHLTKDYSEIPINYLSHEELKGKVKDAKAVIRTGEATPYANAILQAGVIF</sequence>
<keyword evidence="5 6" id="KW-0119">Carbohydrate metabolism</keyword>
<accession>A0ABW3NGZ4</accession>
<feature type="active site" description="Proton donor" evidence="6">
    <location>
        <position position="20"/>
    </location>
</feature>
<gene>
    <name evidence="6 7" type="primary">rbsD</name>
    <name evidence="7" type="ORF">ACFQ19_06350</name>
</gene>
<evidence type="ECO:0000256" key="1">
    <source>
        <dbReference type="ARBA" id="ARBA00000223"/>
    </source>
</evidence>
<feature type="binding site" evidence="6">
    <location>
        <position position="98"/>
    </location>
    <ligand>
        <name>substrate</name>
    </ligand>
</feature>
<organism evidence="7 8">
    <name type="scientific">Oceanobacillus locisalsi</name>
    <dbReference type="NCBI Taxonomy" id="546107"/>
    <lineage>
        <taxon>Bacteria</taxon>
        <taxon>Bacillati</taxon>
        <taxon>Bacillota</taxon>
        <taxon>Bacilli</taxon>
        <taxon>Bacillales</taxon>
        <taxon>Bacillaceae</taxon>
        <taxon>Oceanobacillus</taxon>
    </lineage>
</organism>
<reference evidence="8" key="1">
    <citation type="journal article" date="2019" name="Int. J. Syst. Evol. Microbiol.">
        <title>The Global Catalogue of Microorganisms (GCM) 10K type strain sequencing project: providing services to taxonomists for standard genome sequencing and annotation.</title>
        <authorList>
            <consortium name="The Broad Institute Genomics Platform"/>
            <consortium name="The Broad Institute Genome Sequencing Center for Infectious Disease"/>
            <person name="Wu L."/>
            <person name="Ma J."/>
        </authorList>
    </citation>
    <scope>NUCLEOTIDE SEQUENCE [LARGE SCALE GENOMIC DNA]</scope>
    <source>
        <strain evidence="8">CCUG 56608</strain>
    </source>
</reference>
<evidence type="ECO:0000256" key="5">
    <source>
        <dbReference type="ARBA" id="ARBA00023277"/>
    </source>
</evidence>
<feature type="binding site" evidence="6">
    <location>
        <position position="28"/>
    </location>
    <ligand>
        <name>substrate</name>
    </ligand>
</feature>
<dbReference type="RefSeq" id="WP_379591234.1">
    <property type="nucleotide sequence ID" value="NZ_JBHTKK010000005.1"/>
</dbReference>
<keyword evidence="8" id="KW-1185">Reference proteome</keyword>
<dbReference type="Pfam" id="PF05025">
    <property type="entry name" value="RbsD_FucU"/>
    <property type="match status" value="1"/>
</dbReference>
<dbReference type="NCBIfam" id="NF008761">
    <property type="entry name" value="PRK11797.1"/>
    <property type="match status" value="1"/>
</dbReference>
<comment type="subcellular location">
    <subcellularLocation>
        <location evidence="6">Cytoplasm</location>
    </subcellularLocation>
</comment>
<dbReference type="InterPro" id="IPR007721">
    <property type="entry name" value="RbsD_FucU"/>
</dbReference>
<dbReference type="PANTHER" id="PTHR37831:SF1">
    <property type="entry name" value="D-RIBOSE PYRANASE"/>
    <property type="match status" value="1"/>
</dbReference>
<dbReference type="GO" id="GO:0062193">
    <property type="term" value="F:D-ribose pyranase activity"/>
    <property type="evidence" value="ECO:0007669"/>
    <property type="project" value="UniProtKB-EC"/>
</dbReference>
<dbReference type="InterPro" id="IPR023064">
    <property type="entry name" value="D-ribose_pyranase"/>
</dbReference>
<comment type="pathway">
    <text evidence="6">Carbohydrate metabolism; D-ribose degradation; D-ribose 5-phosphate from beta-D-ribopyranose: step 1/2.</text>
</comment>
<comment type="caution">
    <text evidence="7">The sequence shown here is derived from an EMBL/GenBank/DDBJ whole genome shotgun (WGS) entry which is preliminary data.</text>
</comment>
<proteinExistence type="inferred from homology"/>
<evidence type="ECO:0000256" key="6">
    <source>
        <dbReference type="HAMAP-Rule" id="MF_01661"/>
    </source>
</evidence>
<protein>
    <recommendedName>
        <fullName evidence="2 6">D-ribose pyranase</fullName>
        <ecNumber evidence="2 6">5.4.99.62</ecNumber>
    </recommendedName>
</protein>
<keyword evidence="4 6" id="KW-0413">Isomerase</keyword>
<comment type="function">
    <text evidence="6">Catalyzes the interconversion of beta-pyran and beta-furan forms of D-ribose.</text>
</comment>